<dbReference type="PANTHER" id="PTHR15459">
    <property type="entry name" value="POLYAMINE-MODULATED FACTOR 1"/>
    <property type="match status" value="1"/>
</dbReference>
<evidence type="ECO:0000256" key="9">
    <source>
        <dbReference type="ARBA" id="ARBA00023328"/>
    </source>
</evidence>
<evidence type="ECO:0000256" key="6">
    <source>
        <dbReference type="ARBA" id="ARBA00022838"/>
    </source>
</evidence>
<dbReference type="GO" id="GO:0007059">
    <property type="term" value="P:chromosome segregation"/>
    <property type="evidence" value="ECO:0007669"/>
    <property type="project" value="TreeGrafter"/>
</dbReference>
<keyword evidence="10" id="KW-0175">Coiled coil</keyword>
<evidence type="ECO:0000256" key="10">
    <source>
        <dbReference type="SAM" id="Coils"/>
    </source>
</evidence>
<protein>
    <recommendedName>
        <fullName evidence="14">MIND kinetochore complex component Nnf1</fullName>
    </recommendedName>
</protein>
<name>A0A8H3IE58_9LECA</name>
<dbReference type="PANTHER" id="PTHR15459:SF3">
    <property type="entry name" value="POLYAMINE-MODULATED FACTOR 1"/>
    <property type="match status" value="1"/>
</dbReference>
<keyword evidence="13" id="KW-1185">Reference proteome</keyword>
<comment type="caution">
    <text evidence="12">The sequence shown here is derived from an EMBL/GenBank/DDBJ whole genome shotgun (WGS) entry which is preliminary data.</text>
</comment>
<evidence type="ECO:0000313" key="12">
    <source>
        <dbReference type="EMBL" id="CAF9912620.1"/>
    </source>
</evidence>
<keyword evidence="8" id="KW-0131">Cell cycle</keyword>
<gene>
    <name evidence="12" type="ORF">IMSHALPRED_000364</name>
</gene>
<keyword evidence="6" id="KW-0995">Kinetochore</keyword>
<dbReference type="GO" id="GO:0000444">
    <property type="term" value="C:MIS12/MIND type complex"/>
    <property type="evidence" value="ECO:0007669"/>
    <property type="project" value="InterPro"/>
</dbReference>
<keyword evidence="4" id="KW-0132">Cell division</keyword>
<reference evidence="12" key="1">
    <citation type="submission" date="2021-03" db="EMBL/GenBank/DDBJ databases">
        <authorList>
            <person name="Tagirdzhanova G."/>
        </authorList>
    </citation>
    <scope>NUCLEOTIDE SEQUENCE</scope>
</reference>
<evidence type="ECO:0000256" key="3">
    <source>
        <dbReference type="ARBA" id="ARBA00022454"/>
    </source>
</evidence>
<dbReference type="Pfam" id="PF03980">
    <property type="entry name" value="Nnf1"/>
    <property type="match status" value="1"/>
</dbReference>
<keyword evidence="7" id="KW-0539">Nucleus</keyword>
<evidence type="ECO:0000256" key="2">
    <source>
        <dbReference type="ARBA" id="ARBA00004629"/>
    </source>
</evidence>
<evidence type="ECO:0000256" key="4">
    <source>
        <dbReference type="ARBA" id="ARBA00022618"/>
    </source>
</evidence>
<evidence type="ECO:0000256" key="8">
    <source>
        <dbReference type="ARBA" id="ARBA00023306"/>
    </source>
</evidence>
<dbReference type="Proteomes" id="UP000664534">
    <property type="component" value="Unassembled WGS sequence"/>
</dbReference>
<evidence type="ECO:0000256" key="7">
    <source>
        <dbReference type="ARBA" id="ARBA00023242"/>
    </source>
</evidence>
<dbReference type="AlphaFoldDB" id="A0A8H3IE58"/>
<evidence type="ECO:0008006" key="14">
    <source>
        <dbReference type="Google" id="ProtNLM"/>
    </source>
</evidence>
<dbReference type="GO" id="GO:0051301">
    <property type="term" value="P:cell division"/>
    <property type="evidence" value="ECO:0007669"/>
    <property type="project" value="UniProtKB-KW"/>
</dbReference>
<sequence length="223" mass="23989">MATTSADNRSPSPAPPPPSTQTPGPRATALNNVFTAALTHTIHTCSYANFAACFPTSARYAPAVLNNVWRQIVGQVEDKAKREFEEILVEKDVVGGLNELERLVGTAKARREGGGEGMLPSEPPHMLPPQSLYLAHLAPYLATTQSQLETELRAVQVENEQLAKGVERQRDEVERLVSGLEALIADLEGANGAMSAVTEDGEMRKEAIDMDGETGGRARGSRL</sequence>
<accession>A0A8H3IE58</accession>
<evidence type="ECO:0000256" key="5">
    <source>
        <dbReference type="ARBA" id="ARBA00022776"/>
    </source>
</evidence>
<feature type="region of interest" description="Disordered" evidence="11">
    <location>
        <begin position="1"/>
        <end position="24"/>
    </location>
</feature>
<dbReference type="InterPro" id="IPR007128">
    <property type="entry name" value="PMF1/Nnf1"/>
</dbReference>
<dbReference type="GO" id="GO:0005634">
    <property type="term" value="C:nucleus"/>
    <property type="evidence" value="ECO:0007669"/>
    <property type="project" value="UniProtKB-SubCell"/>
</dbReference>
<evidence type="ECO:0000256" key="1">
    <source>
        <dbReference type="ARBA" id="ARBA00004123"/>
    </source>
</evidence>
<proteinExistence type="predicted"/>
<organism evidence="12 13">
    <name type="scientific">Imshaugia aleurites</name>
    <dbReference type="NCBI Taxonomy" id="172621"/>
    <lineage>
        <taxon>Eukaryota</taxon>
        <taxon>Fungi</taxon>
        <taxon>Dikarya</taxon>
        <taxon>Ascomycota</taxon>
        <taxon>Pezizomycotina</taxon>
        <taxon>Lecanoromycetes</taxon>
        <taxon>OSLEUM clade</taxon>
        <taxon>Lecanoromycetidae</taxon>
        <taxon>Lecanorales</taxon>
        <taxon>Lecanorineae</taxon>
        <taxon>Parmeliaceae</taxon>
        <taxon>Imshaugia</taxon>
    </lineage>
</organism>
<feature type="coiled-coil region" evidence="10">
    <location>
        <begin position="152"/>
        <end position="190"/>
    </location>
</feature>
<keyword evidence="3" id="KW-0158">Chromosome</keyword>
<evidence type="ECO:0000256" key="11">
    <source>
        <dbReference type="SAM" id="MobiDB-lite"/>
    </source>
</evidence>
<keyword evidence="9" id="KW-0137">Centromere</keyword>
<comment type="subcellular location">
    <subcellularLocation>
        <location evidence="2">Chromosome</location>
        <location evidence="2">Centromere</location>
        <location evidence="2">Kinetochore</location>
    </subcellularLocation>
    <subcellularLocation>
        <location evidence="1">Nucleus</location>
    </subcellularLocation>
</comment>
<dbReference type="OrthoDB" id="18453at2759"/>
<dbReference type="EMBL" id="CAJPDT010000010">
    <property type="protein sequence ID" value="CAF9912620.1"/>
    <property type="molecule type" value="Genomic_DNA"/>
</dbReference>
<keyword evidence="5" id="KW-0498">Mitosis</keyword>
<evidence type="ECO:0000313" key="13">
    <source>
        <dbReference type="Proteomes" id="UP000664534"/>
    </source>
</evidence>